<keyword evidence="5" id="KW-1185">Reference proteome</keyword>
<dbReference type="Pfam" id="PF00582">
    <property type="entry name" value="Usp"/>
    <property type="match status" value="1"/>
</dbReference>
<name>A0A918AS69_9PSEU</name>
<dbReference type="PANTHER" id="PTHR46553:SF3">
    <property type="entry name" value="ADENINE NUCLEOTIDE ALPHA HYDROLASES-LIKE SUPERFAMILY PROTEIN"/>
    <property type="match status" value="1"/>
</dbReference>
<dbReference type="EMBL" id="BMRG01000015">
    <property type="protein sequence ID" value="GGP75620.1"/>
    <property type="molecule type" value="Genomic_DNA"/>
</dbReference>
<reference evidence="4" key="2">
    <citation type="submission" date="2020-09" db="EMBL/GenBank/DDBJ databases">
        <authorList>
            <person name="Sun Q."/>
            <person name="Ohkuma M."/>
        </authorList>
    </citation>
    <scope>NUCLEOTIDE SEQUENCE</scope>
    <source>
        <strain evidence="4">JCM 3313</strain>
    </source>
</reference>
<dbReference type="PANTHER" id="PTHR46553">
    <property type="entry name" value="ADENINE NUCLEOTIDE ALPHA HYDROLASES-LIKE SUPERFAMILY PROTEIN"/>
    <property type="match status" value="1"/>
</dbReference>
<dbReference type="PRINTS" id="PR01438">
    <property type="entry name" value="UNVRSLSTRESS"/>
</dbReference>
<evidence type="ECO:0000313" key="5">
    <source>
        <dbReference type="Proteomes" id="UP000639606"/>
    </source>
</evidence>
<sequence>MIVVGVDGSPASRGALRWALDEATRTGASVEAVMAWSREPEPVPAASPGEHPHGDQPDRRHPARELHEIVEQVRARVPRAPEVVEVTIVGDAGRALTDASRQADLLVVGATGRGALVQALLGDVPATCLRHSACPVVVVPPRRT</sequence>
<dbReference type="Gene3D" id="3.40.50.620">
    <property type="entry name" value="HUPs"/>
    <property type="match status" value="1"/>
</dbReference>
<feature type="region of interest" description="Disordered" evidence="2">
    <location>
        <begin position="38"/>
        <end position="61"/>
    </location>
</feature>
<organism evidence="4 5">
    <name type="scientific">Saccharothrix coeruleofusca</name>
    <dbReference type="NCBI Taxonomy" id="33919"/>
    <lineage>
        <taxon>Bacteria</taxon>
        <taxon>Bacillati</taxon>
        <taxon>Actinomycetota</taxon>
        <taxon>Actinomycetes</taxon>
        <taxon>Pseudonocardiales</taxon>
        <taxon>Pseudonocardiaceae</taxon>
        <taxon>Saccharothrix</taxon>
    </lineage>
</organism>
<gene>
    <name evidence="4" type="ORF">GCM10010185_56720</name>
</gene>
<dbReference type="InterPro" id="IPR006016">
    <property type="entry name" value="UspA"/>
</dbReference>
<comment type="caution">
    <text evidence="4">The sequence shown here is derived from an EMBL/GenBank/DDBJ whole genome shotgun (WGS) entry which is preliminary data.</text>
</comment>
<proteinExistence type="inferred from homology"/>
<feature type="domain" description="UspA" evidence="3">
    <location>
        <begin position="2"/>
        <end position="140"/>
    </location>
</feature>
<dbReference type="AlphaFoldDB" id="A0A918AS69"/>
<dbReference type="RefSeq" id="WP_189226368.1">
    <property type="nucleotide sequence ID" value="NZ_BMRG01000015.1"/>
</dbReference>
<dbReference type="Proteomes" id="UP000639606">
    <property type="component" value="Unassembled WGS sequence"/>
</dbReference>
<evidence type="ECO:0000259" key="3">
    <source>
        <dbReference type="Pfam" id="PF00582"/>
    </source>
</evidence>
<protein>
    <submittedName>
        <fullName evidence="4">Universal stress protein</fullName>
    </submittedName>
</protein>
<evidence type="ECO:0000256" key="1">
    <source>
        <dbReference type="ARBA" id="ARBA00008791"/>
    </source>
</evidence>
<dbReference type="CDD" id="cd23659">
    <property type="entry name" value="USP_At3g01520-like"/>
    <property type="match status" value="1"/>
</dbReference>
<accession>A0A918AS69</accession>
<feature type="compositionally biased region" description="Basic and acidic residues" evidence="2">
    <location>
        <begin position="50"/>
        <end position="61"/>
    </location>
</feature>
<reference evidence="4" key="1">
    <citation type="journal article" date="2014" name="Int. J. Syst. Evol. Microbiol.">
        <title>Complete genome sequence of Corynebacterium casei LMG S-19264T (=DSM 44701T), isolated from a smear-ripened cheese.</title>
        <authorList>
            <consortium name="US DOE Joint Genome Institute (JGI-PGF)"/>
            <person name="Walter F."/>
            <person name="Albersmeier A."/>
            <person name="Kalinowski J."/>
            <person name="Ruckert C."/>
        </authorList>
    </citation>
    <scope>NUCLEOTIDE SEQUENCE</scope>
    <source>
        <strain evidence="4">JCM 3313</strain>
    </source>
</reference>
<dbReference type="InterPro" id="IPR014729">
    <property type="entry name" value="Rossmann-like_a/b/a_fold"/>
</dbReference>
<evidence type="ECO:0000313" key="4">
    <source>
        <dbReference type="EMBL" id="GGP75620.1"/>
    </source>
</evidence>
<dbReference type="SUPFAM" id="SSF52402">
    <property type="entry name" value="Adenine nucleotide alpha hydrolases-like"/>
    <property type="match status" value="1"/>
</dbReference>
<comment type="similarity">
    <text evidence="1">Belongs to the universal stress protein A family.</text>
</comment>
<dbReference type="InterPro" id="IPR006015">
    <property type="entry name" value="Universal_stress_UspA"/>
</dbReference>
<evidence type="ECO:0000256" key="2">
    <source>
        <dbReference type="SAM" id="MobiDB-lite"/>
    </source>
</evidence>